<dbReference type="EMBL" id="WTYS01000001">
    <property type="protein sequence ID" value="MXO56900.1"/>
    <property type="molecule type" value="Genomic_DNA"/>
</dbReference>
<protein>
    <submittedName>
        <fullName evidence="1">Uncharacterized protein</fullName>
    </submittedName>
</protein>
<evidence type="ECO:0000313" key="2">
    <source>
        <dbReference type="Proteomes" id="UP000468943"/>
    </source>
</evidence>
<proteinExistence type="predicted"/>
<name>A0A6I4SP40_9SPHN</name>
<sequence length="194" mass="21009">MERSIERQREAVAAWTTCIADEQTEDVEAMLVLDFEGEEYRKRIGELSETRVSSECFEAMPRAYRRIKLGGLPFAGGLAEQLLKADNTPLINRLSMAAIGPAAQTFSYTDAIAMCTVRGAPNLVAALFDSEVNSDNEIAAADALVPVTAYCTVGKRKFEASAFGLRSMLATASYRLLAAQDSVEAIENVAEAAE</sequence>
<reference evidence="1 2" key="1">
    <citation type="submission" date="2019-12" db="EMBL/GenBank/DDBJ databases">
        <title>Genomic-based taxomic classification of the family Erythrobacteraceae.</title>
        <authorList>
            <person name="Xu L."/>
        </authorList>
    </citation>
    <scope>NUCLEOTIDE SEQUENCE [LARGE SCALE GENOMIC DNA]</scope>
    <source>
        <strain evidence="1 2">JCM 17802</strain>
    </source>
</reference>
<evidence type="ECO:0000313" key="1">
    <source>
        <dbReference type="EMBL" id="MXO56900.1"/>
    </source>
</evidence>
<dbReference type="RefSeq" id="WP_160598040.1">
    <property type="nucleotide sequence ID" value="NZ_WTYS01000001.1"/>
</dbReference>
<dbReference type="AlphaFoldDB" id="A0A6I4SP40"/>
<comment type="caution">
    <text evidence="1">The sequence shown here is derived from an EMBL/GenBank/DDBJ whole genome shotgun (WGS) entry which is preliminary data.</text>
</comment>
<organism evidence="1 2">
    <name type="scientific">Pontixanthobacter gangjinensis</name>
    <dbReference type="NCBI Taxonomy" id="1028742"/>
    <lineage>
        <taxon>Bacteria</taxon>
        <taxon>Pseudomonadati</taxon>
        <taxon>Pseudomonadota</taxon>
        <taxon>Alphaproteobacteria</taxon>
        <taxon>Sphingomonadales</taxon>
        <taxon>Erythrobacteraceae</taxon>
        <taxon>Pontixanthobacter</taxon>
    </lineage>
</organism>
<dbReference type="Proteomes" id="UP000468943">
    <property type="component" value="Unassembled WGS sequence"/>
</dbReference>
<accession>A0A6I4SP40</accession>
<gene>
    <name evidence="1" type="ORF">GRI36_08385</name>
</gene>
<keyword evidence="2" id="KW-1185">Reference proteome</keyword>
<dbReference type="OrthoDB" id="7447741at2"/>